<comment type="caution">
    <text evidence="1">The sequence shown here is derived from an EMBL/GenBank/DDBJ whole genome shotgun (WGS) entry which is preliminary data.</text>
</comment>
<evidence type="ECO:0000313" key="2">
    <source>
        <dbReference type="Proteomes" id="UP000788993"/>
    </source>
</evidence>
<organism evidence="1 2">
    <name type="scientific">Ogataea polymorpha</name>
    <dbReference type="NCBI Taxonomy" id="460523"/>
    <lineage>
        <taxon>Eukaryota</taxon>
        <taxon>Fungi</taxon>
        <taxon>Dikarya</taxon>
        <taxon>Ascomycota</taxon>
        <taxon>Saccharomycotina</taxon>
        <taxon>Pichiomycetes</taxon>
        <taxon>Pichiales</taxon>
        <taxon>Pichiaceae</taxon>
        <taxon>Ogataea</taxon>
    </lineage>
</organism>
<reference evidence="1" key="2">
    <citation type="submission" date="2021-01" db="EMBL/GenBank/DDBJ databases">
        <authorList>
            <person name="Schikora-Tamarit M.A."/>
        </authorList>
    </citation>
    <scope>NUCLEOTIDE SEQUENCE</scope>
    <source>
        <strain evidence="1">NCAIM Y.01608</strain>
    </source>
</reference>
<dbReference type="AlphaFoldDB" id="A0A9P8PSB6"/>
<name>A0A9P8PSB6_9ASCO</name>
<dbReference type="EMBL" id="JAEUBD010000146">
    <property type="protein sequence ID" value="KAH3676750.1"/>
    <property type="molecule type" value="Genomic_DNA"/>
</dbReference>
<accession>A0A9P8PSB6</accession>
<sequence>MIRVPDQTGFHDITEFFSVVVRKIKSRNQFLDRGAREPWQVESEIARQFLSIVPKSAKRCFLALFRASEDLQDPPCLVELVAPWE</sequence>
<proteinExistence type="predicted"/>
<reference evidence="1" key="1">
    <citation type="journal article" date="2021" name="Open Biol.">
        <title>Shared evolutionary footprints suggest mitochondrial oxidative damage underlies multiple complex I losses in fungi.</title>
        <authorList>
            <person name="Schikora-Tamarit M.A."/>
            <person name="Marcet-Houben M."/>
            <person name="Nosek J."/>
            <person name="Gabaldon T."/>
        </authorList>
    </citation>
    <scope>NUCLEOTIDE SEQUENCE</scope>
    <source>
        <strain evidence="1">NCAIM Y.01608</strain>
    </source>
</reference>
<keyword evidence="2" id="KW-1185">Reference proteome</keyword>
<evidence type="ECO:0000313" key="1">
    <source>
        <dbReference type="EMBL" id="KAH3676750.1"/>
    </source>
</evidence>
<gene>
    <name evidence="1" type="ORF">OGATHE_001240</name>
</gene>
<dbReference type="Proteomes" id="UP000788993">
    <property type="component" value="Unassembled WGS sequence"/>
</dbReference>
<protein>
    <submittedName>
        <fullName evidence="1">Uncharacterized protein</fullName>
    </submittedName>
</protein>